<evidence type="ECO:0000313" key="5">
    <source>
        <dbReference type="Proteomes" id="UP000321532"/>
    </source>
</evidence>
<dbReference type="InterPro" id="IPR000182">
    <property type="entry name" value="GNAT_dom"/>
</dbReference>
<keyword evidence="2" id="KW-0012">Acyltransferase</keyword>
<evidence type="ECO:0000256" key="2">
    <source>
        <dbReference type="ARBA" id="ARBA00023315"/>
    </source>
</evidence>
<dbReference type="Proteomes" id="UP000321532">
    <property type="component" value="Unassembled WGS sequence"/>
</dbReference>
<dbReference type="EMBL" id="BJYS01000004">
    <property type="protein sequence ID" value="GEO03202.1"/>
    <property type="molecule type" value="Genomic_DNA"/>
</dbReference>
<dbReference type="Pfam" id="PF00583">
    <property type="entry name" value="Acetyltransf_1"/>
    <property type="match status" value="1"/>
</dbReference>
<evidence type="ECO:0000256" key="1">
    <source>
        <dbReference type="ARBA" id="ARBA00022679"/>
    </source>
</evidence>
<name>A0A512AU11_9BACT</name>
<dbReference type="PROSITE" id="PS51186">
    <property type="entry name" value="GNAT"/>
    <property type="match status" value="1"/>
</dbReference>
<gene>
    <name evidence="4" type="ORF">AAE02nite_08660</name>
</gene>
<dbReference type="InterPro" id="IPR016181">
    <property type="entry name" value="Acyl_CoA_acyltransferase"/>
</dbReference>
<dbReference type="CDD" id="cd04301">
    <property type="entry name" value="NAT_SF"/>
    <property type="match status" value="1"/>
</dbReference>
<accession>A0A512AU11</accession>
<dbReference type="AlphaFoldDB" id="A0A512AU11"/>
<organism evidence="4 5">
    <name type="scientific">Adhaeribacter aerolatus</name>
    <dbReference type="NCBI Taxonomy" id="670289"/>
    <lineage>
        <taxon>Bacteria</taxon>
        <taxon>Pseudomonadati</taxon>
        <taxon>Bacteroidota</taxon>
        <taxon>Cytophagia</taxon>
        <taxon>Cytophagales</taxon>
        <taxon>Hymenobacteraceae</taxon>
        <taxon>Adhaeribacter</taxon>
    </lineage>
</organism>
<feature type="domain" description="N-acetyltransferase" evidence="3">
    <location>
        <begin position="92"/>
        <end position="241"/>
    </location>
</feature>
<dbReference type="PANTHER" id="PTHR43877:SF2">
    <property type="entry name" value="AMINOALKYLPHOSPHONATE N-ACETYLTRANSFERASE-RELATED"/>
    <property type="match status" value="1"/>
</dbReference>
<dbReference type="Gene3D" id="3.40.630.30">
    <property type="match status" value="1"/>
</dbReference>
<evidence type="ECO:0000259" key="3">
    <source>
        <dbReference type="PROSITE" id="PS51186"/>
    </source>
</evidence>
<dbReference type="SUPFAM" id="SSF55729">
    <property type="entry name" value="Acyl-CoA N-acyltransferases (Nat)"/>
    <property type="match status" value="1"/>
</dbReference>
<comment type="caution">
    <text evidence="4">The sequence shown here is derived from an EMBL/GenBank/DDBJ whole genome shotgun (WGS) entry which is preliminary data.</text>
</comment>
<reference evidence="4 5" key="1">
    <citation type="submission" date="2019-07" db="EMBL/GenBank/DDBJ databases">
        <title>Whole genome shotgun sequence of Adhaeribacter aerolatus NBRC 106133.</title>
        <authorList>
            <person name="Hosoyama A."/>
            <person name="Uohara A."/>
            <person name="Ohji S."/>
            <person name="Ichikawa N."/>
        </authorList>
    </citation>
    <scope>NUCLEOTIDE SEQUENCE [LARGE SCALE GENOMIC DNA]</scope>
    <source>
        <strain evidence="4 5">NBRC 106133</strain>
    </source>
</reference>
<proteinExistence type="predicted"/>
<protein>
    <recommendedName>
        <fullName evidence="3">N-acetyltransferase domain-containing protein</fullName>
    </recommendedName>
</protein>
<dbReference type="RefSeq" id="WP_146895270.1">
    <property type="nucleotide sequence ID" value="NZ_BJYS01000004.1"/>
</dbReference>
<dbReference type="InterPro" id="IPR050832">
    <property type="entry name" value="Bact_Acetyltransf"/>
</dbReference>
<sequence>MNQPEVNKLAWDSSFFGYPVGELNYTGREPELLKALKNAQSAGYKLIYLKSETKISIFDAPNHPFKIGVLDNKITFRKDLATNTADDFPAESTVRYTKPEASPELIRLALESGKYSRFARDPYFKHQEYEKLYTTWINKSVTGEMAAEVWVSTTSAGAITGMITLGKDNSGAFIGLLAVLPAFQRQGYGRKLLQMACHRASTLGCGAIRVGTQGINEPANSLYQSAGLSLHHQLFIYHLWL</sequence>
<evidence type="ECO:0000313" key="4">
    <source>
        <dbReference type="EMBL" id="GEO03202.1"/>
    </source>
</evidence>
<dbReference type="PANTHER" id="PTHR43877">
    <property type="entry name" value="AMINOALKYLPHOSPHONATE N-ACETYLTRANSFERASE-RELATED-RELATED"/>
    <property type="match status" value="1"/>
</dbReference>
<dbReference type="GO" id="GO:0016747">
    <property type="term" value="F:acyltransferase activity, transferring groups other than amino-acyl groups"/>
    <property type="evidence" value="ECO:0007669"/>
    <property type="project" value="InterPro"/>
</dbReference>
<keyword evidence="5" id="KW-1185">Reference proteome</keyword>
<dbReference type="OrthoDB" id="1342666at2"/>
<keyword evidence="1" id="KW-0808">Transferase</keyword>